<dbReference type="EMBL" id="MT586120">
    <property type="protein sequence ID" value="QLF86286.1"/>
    <property type="molecule type" value="Genomic_DNA"/>
</dbReference>
<reference evidence="3 5" key="2">
    <citation type="submission" date="2020-06" db="EMBL/GenBank/DDBJ databases">
        <authorList>
            <person name="Puxty R.J."/>
            <person name="Weihe C."/>
            <person name="Marston M.F."/>
            <person name="Martiny J.B.H."/>
        </authorList>
    </citation>
    <scope>NUCLEOTIDE SEQUENCE [LARGE SCALE GENOMIC DNA]</scope>
    <source>
        <strain evidence="3">0809CC03</strain>
    </source>
</reference>
<dbReference type="Proteomes" id="UP000510897">
    <property type="component" value="Segment"/>
</dbReference>
<dbReference type="GO" id="GO:0030020">
    <property type="term" value="F:extracellular matrix structural constituent conferring tensile strength"/>
    <property type="evidence" value="ECO:0007669"/>
    <property type="project" value="TreeGrafter"/>
</dbReference>
<feature type="compositionally biased region" description="Low complexity" evidence="1">
    <location>
        <begin position="438"/>
        <end position="447"/>
    </location>
</feature>
<accession>A0A1D8KUT7</accession>
<evidence type="ECO:0008006" key="6">
    <source>
        <dbReference type="Google" id="ProtNLM"/>
    </source>
</evidence>
<evidence type="ECO:0000313" key="4">
    <source>
        <dbReference type="Proteomes" id="UP000226384"/>
    </source>
</evidence>
<dbReference type="GO" id="GO:0030198">
    <property type="term" value="P:extracellular matrix organization"/>
    <property type="evidence" value="ECO:0007669"/>
    <property type="project" value="TreeGrafter"/>
</dbReference>
<name>A0A1D8KUT7_9CAUD</name>
<dbReference type="EMBL" id="KU686213">
    <property type="protein sequence ID" value="AOV62423.1"/>
    <property type="molecule type" value="Genomic_DNA"/>
</dbReference>
<dbReference type="InterPro" id="IPR050149">
    <property type="entry name" value="Collagen_superfamily"/>
</dbReference>
<feature type="compositionally biased region" description="Gly residues" evidence="1">
    <location>
        <begin position="180"/>
        <end position="191"/>
    </location>
</feature>
<dbReference type="Proteomes" id="UP000226384">
    <property type="component" value="Segment"/>
</dbReference>
<evidence type="ECO:0000313" key="2">
    <source>
        <dbReference type="EMBL" id="AOV62423.1"/>
    </source>
</evidence>
<gene>
    <name evidence="3" type="ORF">CC030809_00238</name>
    <name evidence="2" type="ORF">S420910_236</name>
</gene>
<feature type="compositionally biased region" description="Low complexity" evidence="1">
    <location>
        <begin position="478"/>
        <end position="489"/>
    </location>
</feature>
<dbReference type="GO" id="GO:0031012">
    <property type="term" value="C:extracellular matrix"/>
    <property type="evidence" value="ECO:0007669"/>
    <property type="project" value="TreeGrafter"/>
</dbReference>
<dbReference type="GO" id="GO:0005615">
    <property type="term" value="C:extracellular space"/>
    <property type="evidence" value="ECO:0007669"/>
    <property type="project" value="TreeGrafter"/>
</dbReference>
<proteinExistence type="predicted"/>
<sequence>MAAFNFPANPSVGDQVTNGGVTYTWDGYKWNTTTAPFSVGATGATGPLGFGIYAFCRTTSTGVLLPNYGSGILGVNRVSTGVYRYTLSQPYNSADYMAQVSLVSSGNINPSDWNVIVENITPTTFDVFTYRANNTPINLEHAVTVYGVDGPTGTGSAYQSWLEVGNFGTEQDFINSLQGPTGGSGGQGSTGATGPIGPNGATGPQGLDGTSVALKGTVDDASDLPSIPGTVEGDLYVVLNTGGGFNAGDGAVKNDLTTGTLADWSNVGPLQGPQGNIGPIGATGPIGSTGPQGIPSTDGGFFVLSGERSGPPALNQFFAWGNGDSADNGVQIQEGCFLDYVSITAERPFGTIPVEVTAYVNGSATIVKAIGTTGSKTSTSSGSPVEIFPGDYVNIRCSQTGNNSTAGGTVGGCVGSLLFSTAGARGATGEQGPPGPPDGATGDTGPVGPLGPVGPTGPLGATGPVGPTGIGAPGPDGPTGATGPNGPAGPVGTVVLGTVADIASLPPSANVGEGFVVTAEANDVYVWNGSSWNSIGPVQGPEGPAGPAGPQGATGIKEQSYIKSTFLTESTVNSSTTFQSFNILNDSAILEAGGYRYAAEIPGRQGIGAGGIIVPETGIYMITASLYFTTPSVQRASIGLRFAIAELADPENTNAEGVALPETGAMGYIRSGSGHNEASVTLTTIASLEVIPGVREDQVQIQLARLASSGTVSVEANRSIITITKIA</sequence>
<reference evidence="2 4" key="1">
    <citation type="journal article" date="2016" name="Virology">
        <title>The genomic content and context of auxiliary metabolic genes in marine cyanomyoviruses.</title>
        <authorList>
            <person name="Crummett L.T."/>
            <person name="Puxty R.J."/>
            <person name="Weihe C."/>
            <person name="Marston M.F."/>
            <person name="Martiny J.B."/>
        </authorList>
    </citation>
    <scope>NUCLEOTIDE SEQUENCE [LARGE SCALE GENOMIC DNA]</scope>
    <source>
        <strain evidence="2">0910SB42</strain>
    </source>
</reference>
<dbReference type="PANTHER" id="PTHR24023:SF1095">
    <property type="entry name" value="EGF-LIKE DOMAIN-CONTAINING PROTEIN"/>
    <property type="match status" value="1"/>
</dbReference>
<feature type="compositionally biased region" description="Low complexity" evidence="1">
    <location>
        <begin position="456"/>
        <end position="465"/>
    </location>
</feature>
<evidence type="ECO:0000313" key="3">
    <source>
        <dbReference type="EMBL" id="QLF86286.1"/>
    </source>
</evidence>
<feature type="region of interest" description="Disordered" evidence="1">
    <location>
        <begin position="424"/>
        <end position="489"/>
    </location>
</feature>
<evidence type="ECO:0000313" key="5">
    <source>
        <dbReference type="Proteomes" id="UP000510897"/>
    </source>
</evidence>
<protein>
    <recommendedName>
        <fullName evidence="6">Tail fiber protein</fullName>
    </recommendedName>
</protein>
<evidence type="ECO:0000256" key="1">
    <source>
        <dbReference type="SAM" id="MobiDB-lite"/>
    </source>
</evidence>
<reference evidence="3 5" key="3">
    <citation type="submission" date="2020-07" db="EMBL/GenBank/DDBJ databases">
        <title>Signatures of coevolution in a cyanophage population.</title>
        <authorList>
            <person name="Abebe J."/>
        </authorList>
    </citation>
    <scope>NUCLEOTIDE SEQUENCE [LARGE SCALE GENOMIC DNA]</scope>
    <source>
        <strain evidence="3">0809CC03</strain>
    </source>
</reference>
<feature type="region of interest" description="Disordered" evidence="1">
    <location>
        <begin position="175"/>
        <end position="212"/>
    </location>
</feature>
<organism evidence="2 4">
    <name type="scientific">Synechococcus phage S-CAM7</name>
    <dbReference type="NCBI Taxonomy" id="1883368"/>
    <lineage>
        <taxon>Viruses</taxon>
        <taxon>Duplodnaviria</taxon>
        <taxon>Heunggongvirae</taxon>
        <taxon>Uroviricota</taxon>
        <taxon>Caudoviricetes</taxon>
        <taxon>Pantevenvirales</taxon>
        <taxon>Kyanoviridae</taxon>
        <taxon>Mazuvirus</taxon>
        <taxon>Mazuvirus scam7</taxon>
    </lineage>
</organism>
<dbReference type="PANTHER" id="PTHR24023">
    <property type="entry name" value="COLLAGEN ALPHA"/>
    <property type="match status" value="1"/>
</dbReference>